<feature type="region of interest" description="Disordered" evidence="1">
    <location>
        <begin position="89"/>
        <end position="110"/>
    </location>
</feature>
<keyword evidence="3" id="KW-1185">Reference proteome</keyword>
<evidence type="ECO:0000313" key="2">
    <source>
        <dbReference type="EMBL" id="GBN30924.1"/>
    </source>
</evidence>
<comment type="caution">
    <text evidence="2">The sequence shown here is derived from an EMBL/GenBank/DDBJ whole genome shotgun (WGS) entry which is preliminary data.</text>
</comment>
<protein>
    <submittedName>
        <fullName evidence="2">Uncharacterized protein</fullName>
    </submittedName>
</protein>
<name>A0A4Y2MX58_ARAVE</name>
<dbReference type="Proteomes" id="UP000499080">
    <property type="component" value="Unassembled WGS sequence"/>
</dbReference>
<gene>
    <name evidence="2" type="ORF">AVEN_223545_1</name>
</gene>
<dbReference type="EMBL" id="BGPR01008002">
    <property type="protein sequence ID" value="GBN30924.1"/>
    <property type="molecule type" value="Genomic_DNA"/>
</dbReference>
<organism evidence="2 3">
    <name type="scientific">Araneus ventricosus</name>
    <name type="common">Orbweaver spider</name>
    <name type="synonym">Epeira ventricosa</name>
    <dbReference type="NCBI Taxonomy" id="182803"/>
    <lineage>
        <taxon>Eukaryota</taxon>
        <taxon>Metazoa</taxon>
        <taxon>Ecdysozoa</taxon>
        <taxon>Arthropoda</taxon>
        <taxon>Chelicerata</taxon>
        <taxon>Arachnida</taxon>
        <taxon>Araneae</taxon>
        <taxon>Araneomorphae</taxon>
        <taxon>Entelegynae</taxon>
        <taxon>Araneoidea</taxon>
        <taxon>Araneidae</taxon>
        <taxon>Araneus</taxon>
    </lineage>
</organism>
<reference evidence="2 3" key="1">
    <citation type="journal article" date="2019" name="Sci. Rep.">
        <title>Orb-weaving spider Araneus ventricosus genome elucidates the spidroin gene catalogue.</title>
        <authorList>
            <person name="Kono N."/>
            <person name="Nakamura H."/>
            <person name="Ohtoshi R."/>
            <person name="Moran D.A.P."/>
            <person name="Shinohara A."/>
            <person name="Yoshida Y."/>
            <person name="Fujiwara M."/>
            <person name="Mori M."/>
            <person name="Tomita M."/>
            <person name="Arakawa K."/>
        </authorList>
    </citation>
    <scope>NUCLEOTIDE SEQUENCE [LARGE SCALE GENOMIC DNA]</scope>
</reference>
<evidence type="ECO:0000313" key="3">
    <source>
        <dbReference type="Proteomes" id="UP000499080"/>
    </source>
</evidence>
<dbReference type="AlphaFoldDB" id="A0A4Y2MX58"/>
<proteinExistence type="predicted"/>
<evidence type="ECO:0000256" key="1">
    <source>
        <dbReference type="SAM" id="MobiDB-lite"/>
    </source>
</evidence>
<sequence>MCRAQDTHKRRIFTGIESQTSDPPIQVESLQPVCTLTRTYKVRTVRKIHINGESSLESSLKPAILSSKWRRCTLTLNTAVERKWPIDRSKAESGRGRKVNPVEQMEVELR</sequence>
<accession>A0A4Y2MX58</accession>